<dbReference type="InterPro" id="IPR004843">
    <property type="entry name" value="Calcineurin-like_PHP"/>
</dbReference>
<keyword evidence="1" id="KW-0479">Metal-binding</keyword>
<accession>A0ABU4T5Q1</accession>
<evidence type="ECO:0000256" key="4">
    <source>
        <dbReference type="ARBA" id="ARBA00025742"/>
    </source>
</evidence>
<evidence type="ECO:0000313" key="6">
    <source>
        <dbReference type="EMBL" id="MDX8033448.1"/>
    </source>
</evidence>
<gene>
    <name evidence="6" type="ORF">SK803_24790</name>
</gene>
<dbReference type="RefSeq" id="WP_319968474.1">
    <property type="nucleotide sequence ID" value="NZ_JAXAVW010000020.1"/>
</dbReference>
<reference evidence="6 7" key="1">
    <citation type="submission" date="2023-11" db="EMBL/GenBank/DDBJ databases">
        <title>Lentzea sokolovensis, sp. nov., Lentzea kristufkii, sp. nov., and Lentzea miocenensis, sp. nov., rare actinobacteria from Sokolov Coal Basin, Miocene lacustrine sediment, Czech Republic.</title>
        <authorList>
            <person name="Lara A."/>
            <person name="Kotroba L."/>
            <person name="Nouioui I."/>
            <person name="Neumann-Schaal M."/>
            <person name="Mast Y."/>
            <person name="Chronakova A."/>
        </authorList>
    </citation>
    <scope>NUCLEOTIDE SEQUENCE [LARGE SCALE GENOMIC DNA]</scope>
    <source>
        <strain evidence="6 7">BCCO 10_0856</strain>
    </source>
</reference>
<proteinExistence type="inferred from homology"/>
<dbReference type="InterPro" id="IPR050884">
    <property type="entry name" value="CNP_phosphodiesterase-III"/>
</dbReference>
<dbReference type="Pfam" id="PF00149">
    <property type="entry name" value="Metallophos"/>
    <property type="match status" value="1"/>
</dbReference>
<evidence type="ECO:0000256" key="1">
    <source>
        <dbReference type="ARBA" id="ARBA00022723"/>
    </source>
</evidence>
<keyword evidence="2" id="KW-0378">Hydrolase</keyword>
<feature type="domain" description="Calcineurin-like phosphoesterase" evidence="5">
    <location>
        <begin position="3"/>
        <end position="173"/>
    </location>
</feature>
<dbReference type="Gene3D" id="3.60.21.10">
    <property type="match status" value="1"/>
</dbReference>
<dbReference type="SUPFAM" id="SSF56300">
    <property type="entry name" value="Metallo-dependent phosphatases"/>
    <property type="match status" value="1"/>
</dbReference>
<comment type="similarity">
    <text evidence="4">Belongs to the cyclic nucleotide phosphodiesterase class-III family.</text>
</comment>
<dbReference type="Proteomes" id="UP001285521">
    <property type="component" value="Unassembled WGS sequence"/>
</dbReference>
<dbReference type="PANTHER" id="PTHR42988:SF2">
    <property type="entry name" value="CYCLIC NUCLEOTIDE PHOSPHODIESTERASE CBUA0032-RELATED"/>
    <property type="match status" value="1"/>
</dbReference>
<sequence length="229" mass="24383">MTTLLHLSDPHLDGSPERADRLRAVLDLLPPSRRPDAIVVTGDVADTGAGHEYAQFQAVMEGREPWLAVPGNHDSPALLAAPAFLDVGDLRILGLDVTVEGEDHGELRDEVADRAASLAAEAGRTVLAFHQPPVRIGHTYVDPMRLLNAEVLATLVERIGNVEAILCGHVHTPSASSFAGVPVLIAPGIVSALRLDPDQSPLTDQVHAPGMALHRFEHGVVTTTFHYAG</sequence>
<organism evidence="6 7">
    <name type="scientific">Lentzea miocenica</name>
    <dbReference type="NCBI Taxonomy" id="3095431"/>
    <lineage>
        <taxon>Bacteria</taxon>
        <taxon>Bacillati</taxon>
        <taxon>Actinomycetota</taxon>
        <taxon>Actinomycetes</taxon>
        <taxon>Pseudonocardiales</taxon>
        <taxon>Pseudonocardiaceae</taxon>
        <taxon>Lentzea</taxon>
    </lineage>
</organism>
<keyword evidence="3" id="KW-0408">Iron</keyword>
<evidence type="ECO:0000313" key="7">
    <source>
        <dbReference type="Proteomes" id="UP001285521"/>
    </source>
</evidence>
<name>A0ABU4T5Q1_9PSEU</name>
<keyword evidence="7" id="KW-1185">Reference proteome</keyword>
<comment type="caution">
    <text evidence="6">The sequence shown here is derived from an EMBL/GenBank/DDBJ whole genome shotgun (WGS) entry which is preliminary data.</text>
</comment>
<reference evidence="6 7" key="2">
    <citation type="submission" date="2023-11" db="EMBL/GenBank/DDBJ databases">
        <authorList>
            <person name="Lara A.C."/>
            <person name="Chronakova A."/>
        </authorList>
    </citation>
    <scope>NUCLEOTIDE SEQUENCE [LARGE SCALE GENOMIC DNA]</scope>
    <source>
        <strain evidence="6 7">BCCO 10_0856</strain>
    </source>
</reference>
<evidence type="ECO:0000256" key="3">
    <source>
        <dbReference type="ARBA" id="ARBA00023004"/>
    </source>
</evidence>
<dbReference type="EMBL" id="JAXAVW010000020">
    <property type="protein sequence ID" value="MDX8033448.1"/>
    <property type="molecule type" value="Genomic_DNA"/>
</dbReference>
<evidence type="ECO:0000256" key="2">
    <source>
        <dbReference type="ARBA" id="ARBA00022801"/>
    </source>
</evidence>
<dbReference type="PANTHER" id="PTHR42988">
    <property type="entry name" value="PHOSPHOHYDROLASE"/>
    <property type="match status" value="1"/>
</dbReference>
<protein>
    <submittedName>
        <fullName evidence="6">Metallophosphoesterase</fullName>
    </submittedName>
</protein>
<dbReference type="InterPro" id="IPR029052">
    <property type="entry name" value="Metallo-depent_PP-like"/>
</dbReference>
<evidence type="ECO:0000259" key="5">
    <source>
        <dbReference type="Pfam" id="PF00149"/>
    </source>
</evidence>